<protein>
    <submittedName>
        <fullName evidence="1">Uncharacterized protein</fullName>
    </submittedName>
</protein>
<comment type="caution">
    <text evidence="1">The sequence shown here is derived from an EMBL/GenBank/DDBJ whole genome shotgun (WGS) entry which is preliminary data.</text>
</comment>
<dbReference type="Proteomes" id="UP000264062">
    <property type="component" value="Unassembled WGS sequence"/>
</dbReference>
<proteinExistence type="predicted"/>
<evidence type="ECO:0000313" key="1">
    <source>
        <dbReference type="EMBL" id="HAV92442.1"/>
    </source>
</evidence>
<evidence type="ECO:0000313" key="2">
    <source>
        <dbReference type="Proteomes" id="UP000264062"/>
    </source>
</evidence>
<dbReference type="AlphaFoldDB" id="A0A350HA76"/>
<accession>A0A350HA76</accession>
<name>A0A350HA76_UNCW3</name>
<reference evidence="1 2" key="1">
    <citation type="journal article" date="2018" name="Nat. Biotechnol.">
        <title>A standardized bacterial taxonomy based on genome phylogeny substantially revises the tree of life.</title>
        <authorList>
            <person name="Parks D.H."/>
            <person name="Chuvochina M."/>
            <person name="Waite D.W."/>
            <person name="Rinke C."/>
            <person name="Skarshewski A."/>
            <person name="Chaumeil P.A."/>
            <person name="Hugenholtz P."/>
        </authorList>
    </citation>
    <scope>NUCLEOTIDE SEQUENCE [LARGE SCALE GENOMIC DNA]</scope>
    <source>
        <strain evidence="1">UBA9956</strain>
    </source>
</reference>
<gene>
    <name evidence="1" type="ORF">DCW38_04595</name>
</gene>
<sequence length="373" mass="42962">MKKMILLFLLISATVILQAKAEYYRFVELNKSREFVGVQQVVEGEAKKIECFQFKYDKEKRPVEIRSLTKMNEIAGNFAGFGKGISKLKIEYKDSIYELSDSVCNDKDTFKLTEVTYTAYNSLGESVSMRGSVYKIVHSFTRMMHGGKIINKEDFTMEWSNYSKDGLLCEDLYGVNTYYLEFVNEGGIDKVVSTRLDKEGNVKKDKNGVEKIVFQYNDNGQVVYQAYKDVFSNNINSAYGYCEIRTARADSNELTIKTDYFFDKDGNPVPNSIGVYGVKYFYDLNGYLISYLNLDSKGKPMADKNGLAFTRSIRDNYFYIIKNEYFTSVKDSIKKAPPQLKVEGVPMFFLEKKEYKYDSKGFIIEADELDKIK</sequence>
<dbReference type="EMBL" id="DMZY01000136">
    <property type="protein sequence ID" value="HAV92442.1"/>
    <property type="molecule type" value="Genomic_DNA"/>
</dbReference>
<organism evidence="1 2">
    <name type="scientific">candidate division WOR-3 bacterium</name>
    <dbReference type="NCBI Taxonomy" id="2052148"/>
    <lineage>
        <taxon>Bacteria</taxon>
        <taxon>Bacteria division WOR-3</taxon>
    </lineage>
</organism>